<organism evidence="2 3">
    <name type="scientific">Pseudomonas asturiensis</name>
    <dbReference type="NCBI Taxonomy" id="1190415"/>
    <lineage>
        <taxon>Bacteria</taxon>
        <taxon>Pseudomonadati</taxon>
        <taxon>Pseudomonadota</taxon>
        <taxon>Gammaproteobacteria</taxon>
        <taxon>Pseudomonadales</taxon>
        <taxon>Pseudomonadaceae</taxon>
        <taxon>Pseudomonas</taxon>
    </lineage>
</organism>
<keyword evidence="1" id="KW-0472">Membrane</keyword>
<accession>A0A1M7KBP0</accession>
<dbReference type="Proteomes" id="UP000183983">
    <property type="component" value="Unassembled WGS sequence"/>
</dbReference>
<keyword evidence="1" id="KW-0812">Transmembrane</keyword>
<evidence type="ECO:0000313" key="2">
    <source>
        <dbReference type="EMBL" id="SHM62658.1"/>
    </source>
</evidence>
<sequence length="106" mass="11758">MFLLRVFKVIGCLIILVWVLFSVLGSLVFLLLASYDDRRTPDDFVLIVKPHAFQSGRLEYFTRKGGGDTESCKVPIDSHMVYPVGSKILVSVSIFSGSCTLTALIE</sequence>
<name>A0A1M7KBP0_9PSED</name>
<protein>
    <submittedName>
        <fullName evidence="2">Uncharacterized protein</fullName>
    </submittedName>
</protein>
<keyword evidence="1" id="KW-1133">Transmembrane helix</keyword>
<proteinExistence type="predicted"/>
<feature type="transmembrane region" description="Helical" evidence="1">
    <location>
        <begin position="6"/>
        <end position="32"/>
    </location>
</feature>
<evidence type="ECO:0000256" key="1">
    <source>
        <dbReference type="SAM" id="Phobius"/>
    </source>
</evidence>
<dbReference type="EMBL" id="FRDA01000002">
    <property type="protein sequence ID" value="SHM62658.1"/>
    <property type="molecule type" value="Genomic_DNA"/>
</dbReference>
<gene>
    <name evidence="2" type="ORF">SAMN05216593_1022</name>
</gene>
<evidence type="ECO:0000313" key="3">
    <source>
        <dbReference type="Proteomes" id="UP000183983"/>
    </source>
</evidence>
<dbReference type="AlphaFoldDB" id="A0A1M7KBP0"/>
<dbReference type="RefSeq" id="WP_141121816.1">
    <property type="nucleotide sequence ID" value="NZ_FRDA01000002.1"/>
</dbReference>
<reference evidence="2 3" key="1">
    <citation type="submission" date="2016-11" db="EMBL/GenBank/DDBJ databases">
        <authorList>
            <person name="Jaros S."/>
            <person name="Januszkiewicz K."/>
            <person name="Wedrychowicz H."/>
        </authorList>
    </citation>
    <scope>NUCLEOTIDE SEQUENCE [LARGE SCALE GENOMIC DNA]</scope>
    <source>
        <strain evidence="2 3">LMG 26898</strain>
    </source>
</reference>